<dbReference type="PANTHER" id="PTHR12663:SF0">
    <property type="entry name" value="PRECOCIOUS DISSOCIATION OF SISTERS 5, ISOFORM A"/>
    <property type="match status" value="1"/>
</dbReference>
<dbReference type="GO" id="GO:0006281">
    <property type="term" value="P:DNA repair"/>
    <property type="evidence" value="ECO:0007669"/>
    <property type="project" value="TreeGrafter"/>
</dbReference>
<dbReference type="EMBL" id="JAHRHJ020000435">
    <property type="protein sequence ID" value="KAH9294064.1"/>
    <property type="molecule type" value="Genomic_DNA"/>
</dbReference>
<evidence type="ECO:0000313" key="4">
    <source>
        <dbReference type="Proteomes" id="UP000824469"/>
    </source>
</evidence>
<dbReference type="AlphaFoldDB" id="A0AA38CB22"/>
<sequence>MAKVRSCIPMLDLDCDDLILHMFEVFFVVLHDDHSQKIMVAMQTILSLVLNEYEDPPQPLLSMLEEGLRQEESCIAHTLAKGVLDQCSSKVKAYMLARSPMKQEGSALQGMSHLVFGDKLLISNACIQLGDCTKKSDLIQEEVKEEEPLNENKQGKGSLLIEEVSFPFDDCMHNDKVIMEDESKKKEKLDFDISEQKKGPFYYEEESKVVSCMGGYYTVMASRPRHGYYHDELVVHSGTAKVVKQTNDIQGLEEDHEDISYMHPP</sequence>
<dbReference type="GO" id="GO:0000785">
    <property type="term" value="C:chromatin"/>
    <property type="evidence" value="ECO:0007669"/>
    <property type="project" value="TreeGrafter"/>
</dbReference>
<dbReference type="GO" id="GO:0007064">
    <property type="term" value="P:mitotic sister chromatid cohesion"/>
    <property type="evidence" value="ECO:0007669"/>
    <property type="project" value="InterPro"/>
</dbReference>
<proteinExistence type="predicted"/>
<comment type="subcellular location">
    <subcellularLocation>
        <location evidence="1">Nucleus</location>
    </subcellularLocation>
</comment>
<evidence type="ECO:0000256" key="1">
    <source>
        <dbReference type="ARBA" id="ARBA00004123"/>
    </source>
</evidence>
<comment type="caution">
    <text evidence="3">The sequence shown here is derived from an EMBL/GenBank/DDBJ whole genome shotgun (WGS) entry which is preliminary data.</text>
</comment>
<dbReference type="GO" id="GO:0005634">
    <property type="term" value="C:nucleus"/>
    <property type="evidence" value="ECO:0007669"/>
    <property type="project" value="UniProtKB-SubCell"/>
</dbReference>
<dbReference type="InterPro" id="IPR039776">
    <property type="entry name" value="Pds5"/>
</dbReference>
<dbReference type="Pfam" id="PF20168">
    <property type="entry name" value="PDS5"/>
    <property type="match status" value="1"/>
</dbReference>
<keyword evidence="2" id="KW-0539">Nucleus</keyword>
<keyword evidence="4" id="KW-1185">Reference proteome</keyword>
<evidence type="ECO:0000313" key="3">
    <source>
        <dbReference type="EMBL" id="KAH9294064.1"/>
    </source>
</evidence>
<evidence type="ECO:0000256" key="2">
    <source>
        <dbReference type="ARBA" id="ARBA00023242"/>
    </source>
</evidence>
<organism evidence="3 4">
    <name type="scientific">Taxus chinensis</name>
    <name type="common">Chinese yew</name>
    <name type="synonym">Taxus wallichiana var. chinensis</name>
    <dbReference type="NCBI Taxonomy" id="29808"/>
    <lineage>
        <taxon>Eukaryota</taxon>
        <taxon>Viridiplantae</taxon>
        <taxon>Streptophyta</taxon>
        <taxon>Embryophyta</taxon>
        <taxon>Tracheophyta</taxon>
        <taxon>Spermatophyta</taxon>
        <taxon>Pinopsida</taxon>
        <taxon>Pinidae</taxon>
        <taxon>Conifers II</taxon>
        <taxon>Cupressales</taxon>
        <taxon>Taxaceae</taxon>
        <taxon>Taxus</taxon>
    </lineage>
</organism>
<feature type="non-terminal residue" evidence="3">
    <location>
        <position position="1"/>
    </location>
</feature>
<name>A0AA38CB22_TAXCH</name>
<protein>
    <submittedName>
        <fullName evidence="3">Uncharacterized protein</fullName>
    </submittedName>
</protein>
<accession>A0AA38CB22</accession>
<dbReference type="PANTHER" id="PTHR12663">
    <property type="entry name" value="ANDROGEN INDUCED INHIBITOR OF PROLIFERATION AS3 / PDS5-RELATED"/>
    <property type="match status" value="1"/>
</dbReference>
<gene>
    <name evidence="3" type="ORF">KI387_040733</name>
</gene>
<reference evidence="3 4" key="1">
    <citation type="journal article" date="2021" name="Nat. Plants">
        <title>The Taxus genome provides insights into paclitaxel biosynthesis.</title>
        <authorList>
            <person name="Xiong X."/>
            <person name="Gou J."/>
            <person name="Liao Q."/>
            <person name="Li Y."/>
            <person name="Zhou Q."/>
            <person name="Bi G."/>
            <person name="Li C."/>
            <person name="Du R."/>
            <person name="Wang X."/>
            <person name="Sun T."/>
            <person name="Guo L."/>
            <person name="Liang H."/>
            <person name="Lu P."/>
            <person name="Wu Y."/>
            <person name="Zhang Z."/>
            <person name="Ro D.K."/>
            <person name="Shang Y."/>
            <person name="Huang S."/>
            <person name="Yan J."/>
        </authorList>
    </citation>
    <scope>NUCLEOTIDE SEQUENCE [LARGE SCALE GENOMIC DNA]</scope>
    <source>
        <strain evidence="3">Ta-2019</strain>
    </source>
</reference>
<dbReference type="Proteomes" id="UP000824469">
    <property type="component" value="Unassembled WGS sequence"/>
</dbReference>